<feature type="domain" description="Glycosyltransferase subfamily 4-like N-terminal" evidence="4">
    <location>
        <begin position="19"/>
        <end position="167"/>
    </location>
</feature>
<feature type="domain" description="Glycosyl transferase family 1" evidence="3">
    <location>
        <begin position="176"/>
        <end position="342"/>
    </location>
</feature>
<dbReference type="Pfam" id="PF00534">
    <property type="entry name" value="Glycos_transf_1"/>
    <property type="match status" value="1"/>
</dbReference>
<dbReference type="PANTHER" id="PTHR12526:SF629">
    <property type="entry name" value="TEICHURONIC ACID BIOSYNTHESIS GLYCOSYLTRANSFERASE TUAH-RELATED"/>
    <property type="match status" value="1"/>
</dbReference>
<evidence type="ECO:0000313" key="5">
    <source>
        <dbReference type="EMBL" id="TWI84926.1"/>
    </source>
</evidence>
<gene>
    <name evidence="5" type="ORF">IQ13_0079</name>
</gene>
<protein>
    <submittedName>
        <fullName evidence="5">Glycosyltransferase involved in cell wall biosynthesis</fullName>
    </submittedName>
</protein>
<keyword evidence="1" id="KW-0328">Glycosyltransferase</keyword>
<keyword evidence="2 5" id="KW-0808">Transferase</keyword>
<dbReference type="SUPFAM" id="SSF53756">
    <property type="entry name" value="UDP-Glycosyltransferase/glycogen phosphorylase"/>
    <property type="match status" value="1"/>
</dbReference>
<dbReference type="RefSeq" id="WP_242009440.1">
    <property type="nucleotide sequence ID" value="NZ_VLLE01000002.1"/>
</dbReference>
<evidence type="ECO:0000313" key="6">
    <source>
        <dbReference type="Proteomes" id="UP000316167"/>
    </source>
</evidence>
<dbReference type="InterPro" id="IPR028098">
    <property type="entry name" value="Glyco_trans_4-like_N"/>
</dbReference>
<sequence length="366" mass="42270">MASIICTVTNDLTYDQRMIRICTTLAQQGYTVTLVGRTLTQSAPLQHHPFLQKRLYCWFTKGPLFYAEYNLRLFIWLLFQKADCICSIDLDTILPCYFASTLKGSKRVYDAHELFCEMKEIVTRPSRYRMWKWIERFTVPKFKHGYTVCQPIAEEFEKMYGVQYEVVRNVPFLKKSKFQNPNSNEPETFLLYQGAVNEGRSFETLIPAMKKVDAPLQIYGDGNFLEQTKALINSNQLQNKVELKGKLNPTELKEITATAYAGITLFENNGLSNYLSLANRFFDYIQAGIPQLCVDYPAYRNINNQFEIALLIPDTSEASIANGLNKLLSDPVLYNRLKANCQQAAAVLNWQEEEKRLIHFYQQLLG</sequence>
<name>A0A562SVU3_9BACT</name>
<keyword evidence="6" id="KW-1185">Reference proteome</keyword>
<dbReference type="GO" id="GO:0016757">
    <property type="term" value="F:glycosyltransferase activity"/>
    <property type="evidence" value="ECO:0007669"/>
    <property type="project" value="UniProtKB-KW"/>
</dbReference>
<evidence type="ECO:0000259" key="4">
    <source>
        <dbReference type="Pfam" id="PF13439"/>
    </source>
</evidence>
<dbReference type="EMBL" id="VLLE01000002">
    <property type="protein sequence ID" value="TWI84926.1"/>
    <property type="molecule type" value="Genomic_DNA"/>
</dbReference>
<dbReference type="Pfam" id="PF13439">
    <property type="entry name" value="Glyco_transf_4"/>
    <property type="match status" value="1"/>
</dbReference>
<reference evidence="5 6" key="1">
    <citation type="journal article" date="2015" name="Stand. Genomic Sci.">
        <title>Genomic Encyclopedia of Bacterial and Archaeal Type Strains, Phase III: the genomes of soil and plant-associated and newly described type strains.</title>
        <authorList>
            <person name="Whitman W.B."/>
            <person name="Woyke T."/>
            <person name="Klenk H.P."/>
            <person name="Zhou Y."/>
            <person name="Lilburn T.G."/>
            <person name="Beck B.J."/>
            <person name="De Vos P."/>
            <person name="Vandamme P."/>
            <person name="Eisen J.A."/>
            <person name="Garrity G."/>
            <person name="Hugenholtz P."/>
            <person name="Kyrpides N.C."/>
        </authorList>
    </citation>
    <scope>NUCLEOTIDE SEQUENCE [LARGE SCALE GENOMIC DNA]</scope>
    <source>
        <strain evidence="5 6">CGMCC 1.7271</strain>
    </source>
</reference>
<dbReference type="InterPro" id="IPR001296">
    <property type="entry name" value="Glyco_trans_1"/>
</dbReference>
<dbReference type="AlphaFoldDB" id="A0A562SVU3"/>
<accession>A0A562SVU3</accession>
<evidence type="ECO:0000256" key="2">
    <source>
        <dbReference type="ARBA" id="ARBA00022679"/>
    </source>
</evidence>
<comment type="caution">
    <text evidence="5">The sequence shown here is derived from an EMBL/GenBank/DDBJ whole genome shotgun (WGS) entry which is preliminary data.</text>
</comment>
<dbReference type="PANTHER" id="PTHR12526">
    <property type="entry name" value="GLYCOSYLTRANSFERASE"/>
    <property type="match status" value="1"/>
</dbReference>
<proteinExistence type="predicted"/>
<evidence type="ECO:0000259" key="3">
    <source>
        <dbReference type="Pfam" id="PF00534"/>
    </source>
</evidence>
<dbReference type="Gene3D" id="3.40.50.2000">
    <property type="entry name" value="Glycogen Phosphorylase B"/>
    <property type="match status" value="2"/>
</dbReference>
<dbReference type="Proteomes" id="UP000316167">
    <property type="component" value="Unassembled WGS sequence"/>
</dbReference>
<organism evidence="5 6">
    <name type="scientific">Lacibacter cauensis</name>
    <dbReference type="NCBI Taxonomy" id="510947"/>
    <lineage>
        <taxon>Bacteria</taxon>
        <taxon>Pseudomonadati</taxon>
        <taxon>Bacteroidota</taxon>
        <taxon>Chitinophagia</taxon>
        <taxon>Chitinophagales</taxon>
        <taxon>Chitinophagaceae</taxon>
        <taxon>Lacibacter</taxon>
    </lineage>
</organism>
<evidence type="ECO:0000256" key="1">
    <source>
        <dbReference type="ARBA" id="ARBA00022676"/>
    </source>
</evidence>